<reference evidence="8 9" key="1">
    <citation type="submission" date="2020-03" db="EMBL/GenBank/DDBJ databases">
        <title>Draft Genome Sequence of 2-Methylisoborneol Producing Pseudanabaena yagii Strain GIHE-NHR1 Isolated from North Han River in South Korea.</title>
        <authorList>
            <person name="Jeong J."/>
        </authorList>
    </citation>
    <scope>NUCLEOTIDE SEQUENCE [LARGE SCALE GENOMIC DNA]</scope>
    <source>
        <strain evidence="8 9">GIHE-NHR1</strain>
    </source>
</reference>
<dbReference type="PROSITE" id="PS01313">
    <property type="entry name" value="LIPB"/>
    <property type="match status" value="1"/>
</dbReference>
<evidence type="ECO:0000256" key="5">
    <source>
        <dbReference type="HAMAP-Rule" id="MF_00013"/>
    </source>
</evidence>
<proteinExistence type="inferred from homology"/>
<dbReference type="EMBL" id="JAAVJL010000001">
    <property type="protein sequence ID" value="NMF58758.1"/>
    <property type="molecule type" value="Genomic_DNA"/>
</dbReference>
<evidence type="ECO:0000256" key="1">
    <source>
        <dbReference type="ARBA" id="ARBA00004821"/>
    </source>
</evidence>
<feature type="binding site" evidence="5">
    <location>
        <begin position="80"/>
        <end position="87"/>
    </location>
    <ligand>
        <name>substrate</name>
    </ligand>
</feature>
<protein>
    <recommendedName>
        <fullName evidence="5 6">Octanoyltransferase</fullName>
        <ecNumber evidence="5 6">2.3.1.181</ecNumber>
    </recommendedName>
    <alternativeName>
        <fullName evidence="5">Lipoate-protein ligase B</fullName>
    </alternativeName>
    <alternativeName>
        <fullName evidence="5">Lipoyl/octanoyl transferase</fullName>
    </alternativeName>
    <alternativeName>
        <fullName evidence="5">Octanoyl-[acyl-carrier-protein]-protein N-octanoyltransferase</fullName>
    </alternativeName>
</protein>
<comment type="miscellaneous">
    <text evidence="5">In the reaction, the free carboxyl group of octanoic acid is attached via an amide linkage to the epsilon-amino group of a specific lysine residue of lipoyl domains of lipoate-dependent enzymes.</text>
</comment>
<dbReference type="HAMAP" id="MF_00013">
    <property type="entry name" value="LipB"/>
    <property type="match status" value="1"/>
</dbReference>
<dbReference type="InterPro" id="IPR004143">
    <property type="entry name" value="BPL_LPL_catalytic"/>
</dbReference>
<evidence type="ECO:0000256" key="2">
    <source>
        <dbReference type="ARBA" id="ARBA00022679"/>
    </source>
</evidence>
<dbReference type="Pfam" id="PF21948">
    <property type="entry name" value="LplA-B_cat"/>
    <property type="match status" value="1"/>
</dbReference>
<comment type="similarity">
    <text evidence="5 6">Belongs to the LipB family.</text>
</comment>
<evidence type="ECO:0000259" key="7">
    <source>
        <dbReference type="PROSITE" id="PS51733"/>
    </source>
</evidence>
<dbReference type="PANTHER" id="PTHR10993">
    <property type="entry name" value="OCTANOYLTRANSFERASE"/>
    <property type="match status" value="1"/>
</dbReference>
<comment type="function">
    <text evidence="4 5 6">Catalyzes the transfer of endogenously produced octanoic acid from octanoyl-acyl-carrier-protein onto the lipoyl domains of lipoate-dependent enzymes. Lipoyl-ACP can also act as a substrate although octanoyl-ACP is likely to be the physiological substrate.</text>
</comment>
<feature type="site" description="Lowers pKa of active site Cys" evidence="5">
    <location>
        <position position="148"/>
    </location>
</feature>
<dbReference type="GO" id="GO:0033819">
    <property type="term" value="F:lipoyl(octanoyl) transferase activity"/>
    <property type="evidence" value="ECO:0007669"/>
    <property type="project" value="UniProtKB-EC"/>
</dbReference>
<comment type="pathway">
    <text evidence="1 5 6">Protein modification; protein lipoylation via endogenous pathway; protein N(6)-(lipoyl)lysine from octanoyl-[acyl-carrier-protein]: step 1/2.</text>
</comment>
<dbReference type="NCBIfam" id="TIGR00214">
    <property type="entry name" value="lipB"/>
    <property type="match status" value="1"/>
</dbReference>
<name>A0ABX1LRI9_9CYAN</name>
<comment type="caution">
    <text evidence="5">Lacks conserved residue(s) required for the propagation of feature annotation.</text>
</comment>
<evidence type="ECO:0000313" key="8">
    <source>
        <dbReference type="EMBL" id="NMF58758.1"/>
    </source>
</evidence>
<dbReference type="SUPFAM" id="SSF55681">
    <property type="entry name" value="Class II aaRS and biotin synthetases"/>
    <property type="match status" value="1"/>
</dbReference>
<feature type="binding site" evidence="5">
    <location>
        <begin position="164"/>
        <end position="166"/>
    </location>
    <ligand>
        <name>substrate</name>
    </ligand>
</feature>
<dbReference type="InterPro" id="IPR000544">
    <property type="entry name" value="Octanoyltransferase"/>
</dbReference>
<dbReference type="RefSeq" id="WP_169363614.1">
    <property type="nucleotide sequence ID" value="NZ_JAAVJL010000001.1"/>
</dbReference>
<evidence type="ECO:0000256" key="4">
    <source>
        <dbReference type="ARBA" id="ARBA00024732"/>
    </source>
</evidence>
<dbReference type="NCBIfam" id="NF010925">
    <property type="entry name" value="PRK14345.1"/>
    <property type="match status" value="1"/>
</dbReference>
<comment type="subcellular location">
    <subcellularLocation>
        <location evidence="5">Cytoplasm</location>
    </subcellularLocation>
</comment>
<comment type="caution">
    <text evidence="8">The sequence shown here is derived from an EMBL/GenBank/DDBJ whole genome shotgun (WGS) entry which is preliminary data.</text>
</comment>
<keyword evidence="3 5" id="KW-0012">Acyltransferase</keyword>
<dbReference type="CDD" id="cd16444">
    <property type="entry name" value="LipB"/>
    <property type="match status" value="1"/>
</dbReference>
<organism evidence="8 9">
    <name type="scientific">Pseudanabaena yagii GIHE-NHR1</name>
    <dbReference type="NCBI Taxonomy" id="2722753"/>
    <lineage>
        <taxon>Bacteria</taxon>
        <taxon>Bacillati</taxon>
        <taxon>Cyanobacteriota</taxon>
        <taxon>Cyanophyceae</taxon>
        <taxon>Pseudanabaenales</taxon>
        <taxon>Pseudanabaenaceae</taxon>
        <taxon>Pseudanabaena</taxon>
        <taxon>Pseudanabaena yagii</taxon>
    </lineage>
</organism>
<dbReference type="PANTHER" id="PTHR10993:SF7">
    <property type="entry name" value="LIPOYLTRANSFERASE 2, MITOCHONDRIAL-RELATED"/>
    <property type="match status" value="1"/>
</dbReference>
<keyword evidence="9" id="KW-1185">Reference proteome</keyword>
<evidence type="ECO:0000313" key="9">
    <source>
        <dbReference type="Proteomes" id="UP000738376"/>
    </source>
</evidence>
<evidence type="ECO:0000256" key="6">
    <source>
        <dbReference type="PIRNR" id="PIRNR016262"/>
    </source>
</evidence>
<sequence>MQRTCLLYQSDRPIPYLTAWQWQKELVEERKQARREGKDLPDVLLLLEHPAVYTLGQGSSLEFLKFNPDDPDIECHRIERGGEVTHHAIGQLVAYPILNLEHHQRDLHWYLRQMEEVIIQVLASYDVKSQRIQGLTGVWIDQAGQYQKIAQVGIKVSQWITMHGFALNVCMDLSGFDRIVPCGISNCQVCNLNQFAINVDFEQVKKAIAQTFAEIFNLEMQLQRDIYKSSYAEG</sequence>
<dbReference type="Proteomes" id="UP000738376">
    <property type="component" value="Unassembled WGS sequence"/>
</dbReference>
<dbReference type="EC" id="2.3.1.181" evidence="5 6"/>
<gene>
    <name evidence="5 8" type="primary">lipB</name>
    <name evidence="8" type="ORF">HC246_12180</name>
</gene>
<comment type="catalytic activity">
    <reaction evidence="5 6">
        <text>octanoyl-[ACP] + L-lysyl-[protein] = N(6)-octanoyl-L-lysyl-[protein] + holo-[ACP] + H(+)</text>
        <dbReference type="Rhea" id="RHEA:17665"/>
        <dbReference type="Rhea" id="RHEA-COMP:9636"/>
        <dbReference type="Rhea" id="RHEA-COMP:9685"/>
        <dbReference type="Rhea" id="RHEA-COMP:9752"/>
        <dbReference type="Rhea" id="RHEA-COMP:9928"/>
        <dbReference type="ChEBI" id="CHEBI:15378"/>
        <dbReference type="ChEBI" id="CHEBI:29969"/>
        <dbReference type="ChEBI" id="CHEBI:64479"/>
        <dbReference type="ChEBI" id="CHEBI:78463"/>
        <dbReference type="ChEBI" id="CHEBI:78809"/>
        <dbReference type="EC" id="2.3.1.181"/>
    </reaction>
</comment>
<dbReference type="Gene3D" id="3.30.930.10">
    <property type="entry name" value="Bira Bifunctional Protein, Domain 2"/>
    <property type="match status" value="1"/>
</dbReference>
<keyword evidence="5" id="KW-0963">Cytoplasm</keyword>
<dbReference type="PIRSF" id="PIRSF016262">
    <property type="entry name" value="LPLase"/>
    <property type="match status" value="1"/>
</dbReference>
<accession>A0ABX1LRI9</accession>
<feature type="active site" description="Acyl-thioester intermediate" evidence="5">
    <location>
        <position position="182"/>
    </location>
</feature>
<feature type="domain" description="BPL/LPL catalytic" evidence="7">
    <location>
        <begin position="38"/>
        <end position="220"/>
    </location>
</feature>
<keyword evidence="2 5" id="KW-0808">Transferase</keyword>
<dbReference type="InterPro" id="IPR020605">
    <property type="entry name" value="Octanoyltransferase_CS"/>
</dbReference>
<evidence type="ECO:0000256" key="3">
    <source>
        <dbReference type="ARBA" id="ARBA00023315"/>
    </source>
</evidence>
<dbReference type="PROSITE" id="PS51733">
    <property type="entry name" value="BPL_LPL_CATALYTIC"/>
    <property type="match status" value="1"/>
</dbReference>
<dbReference type="InterPro" id="IPR045864">
    <property type="entry name" value="aa-tRNA-synth_II/BPL/LPL"/>
</dbReference>